<organism evidence="12 13">
    <name type="scientific">Rossellomorea pakistanensis</name>
    <dbReference type="NCBI Taxonomy" id="992288"/>
    <lineage>
        <taxon>Bacteria</taxon>
        <taxon>Bacillati</taxon>
        <taxon>Bacillota</taxon>
        <taxon>Bacilli</taxon>
        <taxon>Bacillales</taxon>
        <taxon>Bacillaceae</taxon>
        <taxon>Rossellomorea</taxon>
    </lineage>
</organism>
<evidence type="ECO:0000256" key="8">
    <source>
        <dbReference type="ARBA" id="ARBA00023012"/>
    </source>
</evidence>
<dbReference type="InterPro" id="IPR035965">
    <property type="entry name" value="PAS-like_dom_sf"/>
</dbReference>
<dbReference type="PROSITE" id="PS50109">
    <property type="entry name" value="HIS_KIN"/>
    <property type="match status" value="1"/>
</dbReference>
<dbReference type="SUPFAM" id="SSF55874">
    <property type="entry name" value="ATPase domain of HSP90 chaperone/DNA topoisomerase II/histidine kinase"/>
    <property type="match status" value="1"/>
</dbReference>
<keyword evidence="7" id="KW-0067">ATP-binding</keyword>
<keyword evidence="4" id="KW-0808">Transferase</keyword>
<keyword evidence="6" id="KW-0418">Kinase</keyword>
<dbReference type="Pfam" id="PF02518">
    <property type="entry name" value="HATPase_c"/>
    <property type="match status" value="1"/>
</dbReference>
<evidence type="ECO:0000313" key="13">
    <source>
        <dbReference type="Proteomes" id="UP001646157"/>
    </source>
</evidence>
<reference evidence="12 13" key="1">
    <citation type="submission" date="2021-01" db="EMBL/GenBank/DDBJ databases">
        <title>Genomic Encyclopedia of Type Strains, Phase IV (KMG-IV): sequencing the most valuable type-strain genomes for metagenomic binning, comparative biology and taxonomic classification.</title>
        <authorList>
            <person name="Goeker M."/>
        </authorList>
    </citation>
    <scope>NUCLEOTIDE SEQUENCE [LARGE SCALE GENOMIC DNA]</scope>
    <source>
        <strain evidence="12 13">DSM 24834</strain>
    </source>
</reference>
<feature type="transmembrane region" description="Helical" evidence="9">
    <location>
        <begin position="209"/>
        <end position="226"/>
    </location>
</feature>
<dbReference type="InterPro" id="IPR000014">
    <property type="entry name" value="PAS"/>
</dbReference>
<keyword evidence="3" id="KW-0597">Phosphoprotein</keyword>
<dbReference type="PROSITE" id="PS50112">
    <property type="entry name" value="PAS"/>
    <property type="match status" value="1"/>
</dbReference>
<feature type="transmembrane region" description="Helical" evidence="9">
    <location>
        <begin position="31"/>
        <end position="50"/>
    </location>
</feature>
<evidence type="ECO:0000256" key="7">
    <source>
        <dbReference type="ARBA" id="ARBA00022840"/>
    </source>
</evidence>
<keyword evidence="9" id="KW-0812">Transmembrane</keyword>
<evidence type="ECO:0000256" key="9">
    <source>
        <dbReference type="SAM" id="Phobius"/>
    </source>
</evidence>
<evidence type="ECO:0000259" key="11">
    <source>
        <dbReference type="PROSITE" id="PS50112"/>
    </source>
</evidence>
<evidence type="ECO:0000256" key="2">
    <source>
        <dbReference type="ARBA" id="ARBA00012438"/>
    </source>
</evidence>
<dbReference type="Pfam" id="PF00512">
    <property type="entry name" value="HisKA"/>
    <property type="match status" value="1"/>
</dbReference>
<evidence type="ECO:0000313" key="12">
    <source>
        <dbReference type="EMBL" id="MBM7587460.1"/>
    </source>
</evidence>
<comment type="caution">
    <text evidence="12">The sequence shown here is derived from an EMBL/GenBank/DDBJ whole genome shotgun (WGS) entry which is preliminary data.</text>
</comment>
<evidence type="ECO:0000256" key="6">
    <source>
        <dbReference type="ARBA" id="ARBA00022777"/>
    </source>
</evidence>
<feature type="transmembrane region" description="Helical" evidence="9">
    <location>
        <begin position="180"/>
        <end position="203"/>
    </location>
</feature>
<keyword evidence="13" id="KW-1185">Reference proteome</keyword>
<keyword evidence="8" id="KW-0902">Two-component regulatory system</keyword>
<dbReference type="InterPro" id="IPR036097">
    <property type="entry name" value="HisK_dim/P_sf"/>
</dbReference>
<dbReference type="Proteomes" id="UP001646157">
    <property type="component" value="Unassembled WGS sequence"/>
</dbReference>
<dbReference type="CDD" id="cd00082">
    <property type="entry name" value="HisKA"/>
    <property type="match status" value="1"/>
</dbReference>
<dbReference type="InterPro" id="IPR005467">
    <property type="entry name" value="His_kinase_dom"/>
</dbReference>
<dbReference type="InterPro" id="IPR036890">
    <property type="entry name" value="HATPase_C_sf"/>
</dbReference>
<evidence type="ECO:0000256" key="3">
    <source>
        <dbReference type="ARBA" id="ARBA00022553"/>
    </source>
</evidence>
<evidence type="ECO:0000256" key="5">
    <source>
        <dbReference type="ARBA" id="ARBA00022741"/>
    </source>
</evidence>
<feature type="transmembrane region" description="Helical" evidence="9">
    <location>
        <begin position="102"/>
        <end position="124"/>
    </location>
</feature>
<comment type="catalytic activity">
    <reaction evidence="1">
        <text>ATP + protein L-histidine = ADP + protein N-phospho-L-histidine.</text>
        <dbReference type="EC" id="2.7.13.3"/>
    </reaction>
</comment>
<dbReference type="Gene3D" id="3.30.450.20">
    <property type="entry name" value="PAS domain"/>
    <property type="match status" value="1"/>
</dbReference>
<dbReference type="InterPro" id="IPR003661">
    <property type="entry name" value="HisK_dim/P_dom"/>
</dbReference>
<keyword evidence="9" id="KW-0472">Membrane</keyword>
<feature type="domain" description="Histidine kinase" evidence="10">
    <location>
        <begin position="366"/>
        <end position="576"/>
    </location>
</feature>
<dbReference type="SMART" id="SM00091">
    <property type="entry name" value="PAS"/>
    <property type="match status" value="1"/>
</dbReference>
<evidence type="ECO:0000256" key="4">
    <source>
        <dbReference type="ARBA" id="ARBA00022679"/>
    </source>
</evidence>
<keyword evidence="5" id="KW-0547">Nucleotide-binding</keyword>
<dbReference type="SMART" id="SM00388">
    <property type="entry name" value="HisKA"/>
    <property type="match status" value="1"/>
</dbReference>
<dbReference type="PANTHER" id="PTHR43065:SF10">
    <property type="entry name" value="PEROXIDE STRESS-ACTIVATED HISTIDINE KINASE MAK3"/>
    <property type="match status" value="1"/>
</dbReference>
<dbReference type="PRINTS" id="PR00344">
    <property type="entry name" value="BCTRLSENSOR"/>
</dbReference>
<sequence length="576" mass="66096">MEFILLLAISIIPFIIAISILFFSKTPLSKALSLFLLMLSFWQIDIAILYADELLSLATIDFLFRLFRMGPIFIMPLMYFFPYHLIRENPQIKGFKLFFNRIGLFILVIYSLTVYLINFTKLGVMSFTMVLETPLSPSHWLPVYGVLNSTFIVSVLFVFINTFLLLAVTLKLQAHYYKSFYCKLVGAAVLIFTNGVLSGFVFIPLYLSSFNSILVAVILFLGFFQMQSNKINRINRQLTRQSELLEAIMNINPNYLLVKNSLNHIVKVNDSFCDLLSANREELLGQEFTELLSQTQMIESDYEGIQKFIDSKGEVHFVQWGYKELPEYPGEAYTLFFGLDVTEQKQNEQLLLSSEKLKVIGEMAASVAHEIRNPLTTIRGFIQLLKERSSQSEFENLVLEEIDRINQVLKELLILAKPEAKEHKAQLHTRVNLAEEMKNINLLFEAMAMEQNKEIVLVNRLKTSTHVLMEKAHLKQVIINVIKNSLEAIPKEGKVKIILDHYHEENIRIRVIDNGEGISKKRLSRIGEPFYTSKEKGTGIGLTICFKLISDNNGEMKIKSKEKWGTVLTIILKEAS</sequence>
<dbReference type="EC" id="2.7.13.3" evidence="2"/>
<dbReference type="SUPFAM" id="SSF55785">
    <property type="entry name" value="PYP-like sensor domain (PAS domain)"/>
    <property type="match status" value="1"/>
</dbReference>
<protein>
    <recommendedName>
        <fullName evidence="2">histidine kinase</fullName>
        <ecNumber evidence="2">2.7.13.3</ecNumber>
    </recommendedName>
</protein>
<dbReference type="SMART" id="SM00387">
    <property type="entry name" value="HATPase_c"/>
    <property type="match status" value="1"/>
</dbReference>
<accession>A0ABS2NHW9</accession>
<gene>
    <name evidence="12" type="ORF">JOC86_004033</name>
</gene>
<dbReference type="SUPFAM" id="SSF47384">
    <property type="entry name" value="Homodimeric domain of signal transducing histidine kinase"/>
    <property type="match status" value="1"/>
</dbReference>
<dbReference type="Gene3D" id="3.30.565.10">
    <property type="entry name" value="Histidine kinase-like ATPase, C-terminal domain"/>
    <property type="match status" value="1"/>
</dbReference>
<dbReference type="CDD" id="cd00075">
    <property type="entry name" value="HATPase"/>
    <property type="match status" value="1"/>
</dbReference>
<dbReference type="InterPro" id="IPR003594">
    <property type="entry name" value="HATPase_dom"/>
</dbReference>
<dbReference type="Gene3D" id="1.10.287.130">
    <property type="match status" value="1"/>
</dbReference>
<evidence type="ECO:0000259" key="10">
    <source>
        <dbReference type="PROSITE" id="PS50109"/>
    </source>
</evidence>
<feature type="domain" description="PAS" evidence="11">
    <location>
        <begin position="241"/>
        <end position="292"/>
    </location>
</feature>
<dbReference type="EMBL" id="JAFBDZ010000004">
    <property type="protein sequence ID" value="MBM7587460.1"/>
    <property type="molecule type" value="Genomic_DNA"/>
</dbReference>
<feature type="transmembrane region" description="Helical" evidence="9">
    <location>
        <begin position="6"/>
        <end position="24"/>
    </location>
</feature>
<keyword evidence="9" id="KW-1133">Transmembrane helix</keyword>
<evidence type="ECO:0000256" key="1">
    <source>
        <dbReference type="ARBA" id="ARBA00000085"/>
    </source>
</evidence>
<feature type="transmembrane region" description="Helical" evidence="9">
    <location>
        <begin position="144"/>
        <end position="168"/>
    </location>
</feature>
<feature type="transmembrane region" description="Helical" evidence="9">
    <location>
        <begin position="62"/>
        <end position="81"/>
    </location>
</feature>
<dbReference type="NCBIfam" id="TIGR00229">
    <property type="entry name" value="sensory_box"/>
    <property type="match status" value="1"/>
</dbReference>
<dbReference type="PANTHER" id="PTHR43065">
    <property type="entry name" value="SENSOR HISTIDINE KINASE"/>
    <property type="match status" value="1"/>
</dbReference>
<name>A0ABS2NHW9_9BACI</name>
<dbReference type="RefSeq" id="WP_205174623.1">
    <property type="nucleotide sequence ID" value="NZ_JAFBDZ010000004.1"/>
</dbReference>
<proteinExistence type="predicted"/>
<dbReference type="InterPro" id="IPR004358">
    <property type="entry name" value="Sig_transdc_His_kin-like_C"/>
</dbReference>